<dbReference type="PANTHER" id="PTHR33116:SF86">
    <property type="entry name" value="REVERSE TRANSCRIPTASE DOMAIN-CONTAINING PROTEIN"/>
    <property type="match status" value="1"/>
</dbReference>
<accession>A0A3P5Z8G2</accession>
<proteinExistence type="predicted"/>
<evidence type="ECO:0000313" key="1">
    <source>
        <dbReference type="EMBL" id="VDC76297.1"/>
    </source>
</evidence>
<dbReference type="AlphaFoldDB" id="A0A3P5Z8G2"/>
<sequence length="151" mass="17338">MALPTYTMSCFLLPKTVCRKIAAIMSDFWWKNKEESRGMHCKSWDQLTKPKELDGVGFKDIEAFNLGLLGKQLWRLVTKKTSLLAQIYKSRYYSKSDPLNAELGSNPSYAWKSIHAAQKLIKQGARVIIGNGINTNIWLDQWIKFKPGRKV</sequence>
<name>A0A3P5Z8G2_BRACM</name>
<evidence type="ECO:0008006" key="2">
    <source>
        <dbReference type="Google" id="ProtNLM"/>
    </source>
</evidence>
<dbReference type="EMBL" id="LR031571">
    <property type="protein sequence ID" value="VDC76297.1"/>
    <property type="molecule type" value="Genomic_DNA"/>
</dbReference>
<dbReference type="PANTHER" id="PTHR33116">
    <property type="entry name" value="REVERSE TRANSCRIPTASE ZINC-BINDING DOMAIN-CONTAINING PROTEIN-RELATED-RELATED"/>
    <property type="match status" value="1"/>
</dbReference>
<protein>
    <recommendedName>
        <fullName evidence="2">Reverse transcriptase zinc-binding domain-containing protein</fullName>
    </recommendedName>
</protein>
<reference evidence="1" key="1">
    <citation type="submission" date="2018-11" db="EMBL/GenBank/DDBJ databases">
        <authorList>
            <consortium name="Genoscope - CEA"/>
            <person name="William W."/>
        </authorList>
    </citation>
    <scope>NUCLEOTIDE SEQUENCE</scope>
</reference>
<organism evidence="1">
    <name type="scientific">Brassica campestris</name>
    <name type="common">Field mustard</name>
    <dbReference type="NCBI Taxonomy" id="3711"/>
    <lineage>
        <taxon>Eukaryota</taxon>
        <taxon>Viridiplantae</taxon>
        <taxon>Streptophyta</taxon>
        <taxon>Embryophyta</taxon>
        <taxon>Tracheophyta</taxon>
        <taxon>Spermatophyta</taxon>
        <taxon>Magnoliopsida</taxon>
        <taxon>eudicotyledons</taxon>
        <taxon>Gunneridae</taxon>
        <taxon>Pentapetalae</taxon>
        <taxon>rosids</taxon>
        <taxon>malvids</taxon>
        <taxon>Brassicales</taxon>
        <taxon>Brassicaceae</taxon>
        <taxon>Brassiceae</taxon>
        <taxon>Brassica</taxon>
    </lineage>
</organism>
<gene>
    <name evidence="1" type="ORF">BRAA01T02799Z</name>
</gene>